<keyword evidence="3" id="KW-1133">Transmembrane helix</keyword>
<dbReference type="PANTHER" id="PTHR22550">
    <property type="entry name" value="SPORE GERMINATION PROTEIN"/>
    <property type="match status" value="1"/>
</dbReference>
<reference evidence="4 5" key="1">
    <citation type="submission" date="2016-05" db="EMBL/GenBank/DDBJ databases">
        <title>Paenibacillus sp. 1ZS3-15 nov., isolated from the rhizosphere soil.</title>
        <authorList>
            <person name="Zhang X.X."/>
            <person name="Zhang J."/>
        </authorList>
    </citation>
    <scope>NUCLEOTIDE SEQUENCE [LARGE SCALE GENOMIC DNA]</scope>
    <source>
        <strain evidence="4 5">1ZS3-15</strain>
    </source>
</reference>
<keyword evidence="2 3" id="KW-0472">Membrane</keyword>
<dbReference type="RefSeq" id="WP_068663179.1">
    <property type="nucleotide sequence ID" value="NZ_LYPB01000050.1"/>
</dbReference>
<evidence type="ECO:0000256" key="1">
    <source>
        <dbReference type="ARBA" id="ARBA00005278"/>
    </source>
</evidence>
<dbReference type="PIRSF" id="PIRSF005690">
    <property type="entry name" value="GerBA"/>
    <property type="match status" value="1"/>
</dbReference>
<evidence type="ECO:0000313" key="5">
    <source>
        <dbReference type="Proteomes" id="UP000078454"/>
    </source>
</evidence>
<accession>A0A198AGB1</accession>
<dbReference type="Proteomes" id="UP000078454">
    <property type="component" value="Unassembled WGS sequence"/>
</dbReference>
<dbReference type="InterPro" id="IPR050768">
    <property type="entry name" value="UPF0353/GerABKA_families"/>
</dbReference>
<keyword evidence="5" id="KW-1185">Reference proteome</keyword>
<feature type="transmembrane region" description="Helical" evidence="3">
    <location>
        <begin position="421"/>
        <end position="445"/>
    </location>
</feature>
<feature type="transmembrane region" description="Helical" evidence="3">
    <location>
        <begin position="298"/>
        <end position="320"/>
    </location>
</feature>
<organism evidence="4 5">
    <name type="scientific">Paenibacillus oryzisoli</name>
    <dbReference type="NCBI Taxonomy" id="1850517"/>
    <lineage>
        <taxon>Bacteria</taxon>
        <taxon>Bacillati</taxon>
        <taxon>Bacillota</taxon>
        <taxon>Bacilli</taxon>
        <taxon>Bacillales</taxon>
        <taxon>Paenibacillaceae</taxon>
        <taxon>Paenibacillus</taxon>
    </lineage>
</organism>
<protein>
    <submittedName>
        <fullName evidence="4">Uncharacterized protein</fullName>
    </submittedName>
</protein>
<comment type="caution">
    <text evidence="4">The sequence shown here is derived from an EMBL/GenBank/DDBJ whole genome shotgun (WGS) entry which is preliminary data.</text>
</comment>
<proteinExistence type="inferred from homology"/>
<name>A0A198AGB1_9BACL</name>
<dbReference type="InterPro" id="IPR004995">
    <property type="entry name" value="Spore_Ger"/>
</dbReference>
<dbReference type="EMBL" id="LYPB01000050">
    <property type="protein sequence ID" value="OAS20554.1"/>
    <property type="molecule type" value="Genomic_DNA"/>
</dbReference>
<evidence type="ECO:0000256" key="2">
    <source>
        <dbReference type="ARBA" id="ARBA00023136"/>
    </source>
</evidence>
<evidence type="ECO:0000313" key="4">
    <source>
        <dbReference type="EMBL" id="OAS20554.1"/>
    </source>
</evidence>
<comment type="similarity">
    <text evidence="1">Belongs to the GerABKA family.</text>
</comment>
<feature type="transmembrane region" description="Helical" evidence="3">
    <location>
        <begin position="369"/>
        <end position="386"/>
    </location>
</feature>
<dbReference type="PANTHER" id="PTHR22550:SF5">
    <property type="entry name" value="LEUCINE ZIPPER PROTEIN 4"/>
    <property type="match status" value="1"/>
</dbReference>
<keyword evidence="3" id="KW-0812">Transmembrane</keyword>
<gene>
    <name evidence="4" type="ORF">A8708_18530</name>
</gene>
<dbReference type="GO" id="GO:0016020">
    <property type="term" value="C:membrane"/>
    <property type="evidence" value="ECO:0007669"/>
    <property type="project" value="InterPro"/>
</dbReference>
<dbReference type="Pfam" id="PF03323">
    <property type="entry name" value="GerA"/>
    <property type="match status" value="1"/>
</dbReference>
<evidence type="ECO:0000256" key="3">
    <source>
        <dbReference type="SAM" id="Phobius"/>
    </source>
</evidence>
<dbReference type="STRING" id="1850517.A8708_18530"/>
<dbReference type="AlphaFoldDB" id="A0A198AGB1"/>
<feature type="transmembrane region" description="Helical" evidence="3">
    <location>
        <begin position="392"/>
        <end position="409"/>
    </location>
</feature>
<sequence length="508" mass="56257">MYQPFPEDPSIDKEVFHTLVSTDLSSNILHLQTALTACDDVIFASIHLANGMQASMLYLRGMVNVELLDSQVHQPLKNAGTGTVASMDEVISRISVSQYKELRMIGEVIEGVLGGKAVLLLDTIEGALSIELSQIEGRAVEEPLAESIVRGPREGFVESLMVNTTLIRKRLKTPALKFVSFTLGNYSKTNVTMAYVQGIAKPDIISKVSERLSQIKLDGVLESGYIEEMIENNIYSPFPQVQTTERPDVAVASLLEGRVVIITDNTPIALIAPTTFWSLMQSPEDYYERFLIGTLIRWLRYTFFLIAMLAPAIYVAVLTFHHEMVPTTLLLRVAKSREEIPFPALVEALIMEVTFEALREAGVRLPRQVGSAVSIVGALVIGQAAIQAGLVSAPMVMVVAITGISSFMMPQYSAGISLRMLRFPIMILSGILGLFGLILGLLLIISHLCILRSFGVPYLAPYAPIYLKGIKDVLFRAPISKMNTRPAFYADNRNLKRQREHRDERNEK</sequence>
<dbReference type="GO" id="GO:0009847">
    <property type="term" value="P:spore germination"/>
    <property type="evidence" value="ECO:0007669"/>
    <property type="project" value="InterPro"/>
</dbReference>